<name>A0ABW0R2P4_9BACL</name>
<dbReference type="RefSeq" id="WP_378112576.1">
    <property type="nucleotide sequence ID" value="NZ_JBHSNC010000043.1"/>
</dbReference>
<dbReference type="EMBL" id="JBHSNC010000043">
    <property type="protein sequence ID" value="MFC5530635.1"/>
    <property type="molecule type" value="Genomic_DNA"/>
</dbReference>
<sequence length="152" mass="18322">MDQEEQENRRQYIRFGLHLPLYAELSLLRVGDRTARSRSQKVLLDNISFGGCLFRTHLELPPRDDVEWMLKMQLNHHEVHLKATIVRVQEEEGYFLYGVSWKLSTYERHLFHYRLNEYLQSAYAFAPHIQTLYRKVMERGGDKQFKRLDYTT</sequence>
<proteinExistence type="predicted"/>
<reference evidence="3" key="1">
    <citation type="journal article" date="2019" name="Int. J. Syst. Evol. Microbiol.">
        <title>The Global Catalogue of Microorganisms (GCM) 10K type strain sequencing project: providing services to taxonomists for standard genome sequencing and annotation.</title>
        <authorList>
            <consortium name="The Broad Institute Genomics Platform"/>
            <consortium name="The Broad Institute Genome Sequencing Center for Infectious Disease"/>
            <person name="Wu L."/>
            <person name="Ma J."/>
        </authorList>
    </citation>
    <scope>NUCLEOTIDE SEQUENCE [LARGE SCALE GENOMIC DNA]</scope>
    <source>
        <strain evidence="3">CGMCC 1.18578</strain>
    </source>
</reference>
<protein>
    <submittedName>
        <fullName evidence="2">PilZ domain-containing protein</fullName>
    </submittedName>
</protein>
<dbReference type="Gene3D" id="2.40.10.220">
    <property type="entry name" value="predicted glycosyltransferase like domains"/>
    <property type="match status" value="1"/>
</dbReference>
<accession>A0ABW0R2P4</accession>
<evidence type="ECO:0000259" key="1">
    <source>
        <dbReference type="Pfam" id="PF07238"/>
    </source>
</evidence>
<evidence type="ECO:0000313" key="3">
    <source>
        <dbReference type="Proteomes" id="UP001596108"/>
    </source>
</evidence>
<comment type="caution">
    <text evidence="2">The sequence shown here is derived from an EMBL/GenBank/DDBJ whole genome shotgun (WGS) entry which is preliminary data.</text>
</comment>
<feature type="domain" description="PilZ" evidence="1">
    <location>
        <begin position="8"/>
        <end position="104"/>
    </location>
</feature>
<dbReference type="Pfam" id="PF07238">
    <property type="entry name" value="PilZ"/>
    <property type="match status" value="1"/>
</dbReference>
<dbReference type="SUPFAM" id="SSF141371">
    <property type="entry name" value="PilZ domain-like"/>
    <property type="match status" value="1"/>
</dbReference>
<organism evidence="2 3">
    <name type="scientific">Cohnella yongneupensis</name>
    <dbReference type="NCBI Taxonomy" id="425006"/>
    <lineage>
        <taxon>Bacteria</taxon>
        <taxon>Bacillati</taxon>
        <taxon>Bacillota</taxon>
        <taxon>Bacilli</taxon>
        <taxon>Bacillales</taxon>
        <taxon>Paenibacillaceae</taxon>
        <taxon>Cohnella</taxon>
    </lineage>
</organism>
<dbReference type="Proteomes" id="UP001596108">
    <property type="component" value="Unassembled WGS sequence"/>
</dbReference>
<evidence type="ECO:0000313" key="2">
    <source>
        <dbReference type="EMBL" id="MFC5530635.1"/>
    </source>
</evidence>
<dbReference type="InterPro" id="IPR009875">
    <property type="entry name" value="PilZ_domain"/>
</dbReference>
<keyword evidence="3" id="KW-1185">Reference proteome</keyword>
<gene>
    <name evidence="2" type="ORF">ACFPQ4_14445</name>
</gene>